<keyword evidence="4" id="KW-1185">Reference proteome</keyword>
<evidence type="ECO:0000256" key="1">
    <source>
        <dbReference type="SAM" id="SignalP"/>
    </source>
</evidence>
<keyword evidence="1" id="KW-0732">Signal</keyword>
<accession>A0ABU7IBI0</accession>
<dbReference type="PROSITE" id="PS51257">
    <property type="entry name" value="PROKAR_LIPOPROTEIN"/>
    <property type="match status" value="1"/>
</dbReference>
<dbReference type="EMBL" id="JAZDQT010000003">
    <property type="protein sequence ID" value="MEE1946731.1"/>
    <property type="molecule type" value="Genomic_DNA"/>
</dbReference>
<proteinExistence type="predicted"/>
<dbReference type="Gene3D" id="2.60.40.1740">
    <property type="entry name" value="hypothetical protein (bacova_03559)"/>
    <property type="match status" value="1"/>
</dbReference>
<feature type="domain" description="BT-3987-like N-terminal" evidence="2">
    <location>
        <begin position="64"/>
        <end position="160"/>
    </location>
</feature>
<sequence length="310" mass="33480">MKKYFSLLILSVAVFSLSSCLKDDKAVIQADNSPSVVEFRNPVAIGSPSGAIYPMFPKSFGLDAPTVNYSVTIAYTGATPAPQDIPLTIDIFDAAVTSYNTQQSSSLMIMPTSLYTFNTPTATIAKGTFFTTISFTFKPQSFDFTKTYGLGVRIKSATGATISSNFGTIILAIGAKNKYDGVYKVTGSLTDANGVYRGFYPTEVEFRTVDAQTCNVYNRDFAGNYYIFNRISDDAYLNGGSLRFKFDTATDKLITITTQTGTAFQGGAVLDVTGNAMSFSGTDPVSMNAKWKAGAGRYTVDETYKYSGAR</sequence>
<evidence type="ECO:0000313" key="3">
    <source>
        <dbReference type="EMBL" id="MEE1946731.1"/>
    </source>
</evidence>
<evidence type="ECO:0000259" key="2">
    <source>
        <dbReference type="Pfam" id="PF08522"/>
    </source>
</evidence>
<comment type="caution">
    <text evidence="3">The sequence shown here is derived from an EMBL/GenBank/DDBJ whole genome shotgun (WGS) entry which is preliminary data.</text>
</comment>
<dbReference type="RefSeq" id="WP_330109025.1">
    <property type="nucleotide sequence ID" value="NZ_JAZDQT010000003.1"/>
</dbReference>
<evidence type="ECO:0000313" key="4">
    <source>
        <dbReference type="Proteomes" id="UP001336835"/>
    </source>
</evidence>
<organism evidence="3 4">
    <name type="scientific">Pedobacter albus</name>
    <dbReference type="NCBI Taxonomy" id="3113905"/>
    <lineage>
        <taxon>Bacteria</taxon>
        <taxon>Pseudomonadati</taxon>
        <taxon>Bacteroidota</taxon>
        <taxon>Sphingobacteriia</taxon>
        <taxon>Sphingobacteriales</taxon>
        <taxon>Sphingobacteriaceae</taxon>
        <taxon>Pedobacter</taxon>
    </lineage>
</organism>
<protein>
    <submittedName>
        <fullName evidence="3">DUF1735 domain-containing protein</fullName>
    </submittedName>
</protein>
<feature type="signal peptide" evidence="1">
    <location>
        <begin position="1"/>
        <end position="21"/>
    </location>
</feature>
<dbReference type="InterPro" id="IPR013728">
    <property type="entry name" value="BT_3987-like_N"/>
</dbReference>
<dbReference type="Pfam" id="PF08522">
    <property type="entry name" value="BT_3987-like_N"/>
    <property type="match status" value="1"/>
</dbReference>
<feature type="chain" id="PRO_5047259997" evidence="1">
    <location>
        <begin position="22"/>
        <end position="310"/>
    </location>
</feature>
<name>A0ABU7IBI0_9SPHI</name>
<gene>
    <name evidence="3" type="ORF">VRU48_16520</name>
</gene>
<dbReference type="Proteomes" id="UP001336835">
    <property type="component" value="Unassembled WGS sequence"/>
</dbReference>
<reference evidence="3 4" key="1">
    <citation type="submission" date="2024-01" db="EMBL/GenBank/DDBJ databases">
        <title>Pedobacter sp. nov., isolated from fresh soil.</title>
        <authorList>
            <person name="Le N.T.T."/>
        </authorList>
    </citation>
    <scope>NUCLEOTIDE SEQUENCE [LARGE SCALE GENOMIC DNA]</scope>
    <source>
        <strain evidence="3 4">KR3-3</strain>
    </source>
</reference>